<name>A0A9J6EM19_RHIMP</name>
<evidence type="ECO:0000313" key="2">
    <source>
        <dbReference type="EMBL" id="KAH8035390.1"/>
    </source>
</evidence>
<keyword evidence="3" id="KW-1185">Reference proteome</keyword>
<feature type="region of interest" description="Disordered" evidence="1">
    <location>
        <begin position="1"/>
        <end position="47"/>
    </location>
</feature>
<dbReference type="EMBL" id="JABSTU010000003">
    <property type="protein sequence ID" value="KAH8035390.1"/>
    <property type="molecule type" value="Genomic_DNA"/>
</dbReference>
<protein>
    <submittedName>
        <fullName evidence="2">Uncharacterized protein</fullName>
    </submittedName>
</protein>
<reference evidence="2" key="2">
    <citation type="submission" date="2021-09" db="EMBL/GenBank/DDBJ databases">
        <authorList>
            <person name="Jia N."/>
            <person name="Wang J."/>
            <person name="Shi W."/>
            <person name="Du L."/>
            <person name="Sun Y."/>
            <person name="Zhan W."/>
            <person name="Jiang J."/>
            <person name="Wang Q."/>
            <person name="Zhang B."/>
            <person name="Ji P."/>
            <person name="Sakyi L.B."/>
            <person name="Cui X."/>
            <person name="Yuan T."/>
            <person name="Jiang B."/>
            <person name="Yang W."/>
            <person name="Lam T.T.-Y."/>
            <person name="Chang Q."/>
            <person name="Ding S."/>
            <person name="Wang X."/>
            <person name="Zhu J."/>
            <person name="Ruan X."/>
            <person name="Zhao L."/>
            <person name="Wei J."/>
            <person name="Que T."/>
            <person name="Du C."/>
            <person name="Cheng J."/>
            <person name="Dai P."/>
            <person name="Han X."/>
            <person name="Huang E."/>
            <person name="Gao Y."/>
            <person name="Liu J."/>
            <person name="Shao H."/>
            <person name="Ye R."/>
            <person name="Li L."/>
            <person name="Wei W."/>
            <person name="Wang X."/>
            <person name="Wang C."/>
            <person name="Huo Q."/>
            <person name="Li W."/>
            <person name="Guo W."/>
            <person name="Chen H."/>
            <person name="Chen S."/>
            <person name="Zhou L."/>
            <person name="Zhou L."/>
            <person name="Ni X."/>
            <person name="Tian J."/>
            <person name="Zhou Y."/>
            <person name="Sheng Y."/>
            <person name="Liu T."/>
            <person name="Pan Y."/>
            <person name="Xia L."/>
            <person name="Li J."/>
            <person name="Zhao F."/>
            <person name="Cao W."/>
        </authorList>
    </citation>
    <scope>NUCLEOTIDE SEQUENCE</scope>
    <source>
        <strain evidence="2">Rmic-2018</strain>
        <tissue evidence="2">Larvae</tissue>
    </source>
</reference>
<evidence type="ECO:0000256" key="1">
    <source>
        <dbReference type="SAM" id="MobiDB-lite"/>
    </source>
</evidence>
<accession>A0A9J6EM19</accession>
<dbReference type="Proteomes" id="UP000821866">
    <property type="component" value="Chromosome 11"/>
</dbReference>
<dbReference type="VEuPathDB" id="VectorBase:LOC119164756"/>
<dbReference type="AlphaFoldDB" id="A0A9J6EM19"/>
<evidence type="ECO:0000313" key="3">
    <source>
        <dbReference type="Proteomes" id="UP000821866"/>
    </source>
</evidence>
<reference evidence="2" key="1">
    <citation type="journal article" date="2020" name="Cell">
        <title>Large-Scale Comparative Analyses of Tick Genomes Elucidate Their Genetic Diversity and Vector Capacities.</title>
        <authorList>
            <consortium name="Tick Genome and Microbiome Consortium (TIGMIC)"/>
            <person name="Jia N."/>
            <person name="Wang J."/>
            <person name="Shi W."/>
            <person name="Du L."/>
            <person name="Sun Y."/>
            <person name="Zhan W."/>
            <person name="Jiang J.F."/>
            <person name="Wang Q."/>
            <person name="Zhang B."/>
            <person name="Ji P."/>
            <person name="Bell-Sakyi L."/>
            <person name="Cui X.M."/>
            <person name="Yuan T.T."/>
            <person name="Jiang B.G."/>
            <person name="Yang W.F."/>
            <person name="Lam T.T."/>
            <person name="Chang Q.C."/>
            <person name="Ding S.J."/>
            <person name="Wang X.J."/>
            <person name="Zhu J.G."/>
            <person name="Ruan X.D."/>
            <person name="Zhao L."/>
            <person name="Wei J.T."/>
            <person name="Ye R.Z."/>
            <person name="Que T.C."/>
            <person name="Du C.H."/>
            <person name="Zhou Y.H."/>
            <person name="Cheng J.X."/>
            <person name="Dai P.F."/>
            <person name="Guo W.B."/>
            <person name="Han X.H."/>
            <person name="Huang E.J."/>
            <person name="Li L.F."/>
            <person name="Wei W."/>
            <person name="Gao Y.C."/>
            <person name="Liu J.Z."/>
            <person name="Shao H.Z."/>
            <person name="Wang X."/>
            <person name="Wang C.C."/>
            <person name="Yang T.C."/>
            <person name="Huo Q.B."/>
            <person name="Li W."/>
            <person name="Chen H.Y."/>
            <person name="Chen S.E."/>
            <person name="Zhou L.G."/>
            <person name="Ni X.B."/>
            <person name="Tian J.H."/>
            <person name="Sheng Y."/>
            <person name="Liu T."/>
            <person name="Pan Y.S."/>
            <person name="Xia L.Y."/>
            <person name="Li J."/>
            <person name="Zhao F."/>
            <person name="Cao W.C."/>
        </authorList>
    </citation>
    <scope>NUCLEOTIDE SEQUENCE</scope>
    <source>
        <strain evidence="2">Rmic-2018</strain>
    </source>
</reference>
<gene>
    <name evidence="2" type="ORF">HPB51_005114</name>
</gene>
<comment type="caution">
    <text evidence="2">The sequence shown here is derived from an EMBL/GenBank/DDBJ whole genome shotgun (WGS) entry which is preliminary data.</text>
</comment>
<organism evidence="2 3">
    <name type="scientific">Rhipicephalus microplus</name>
    <name type="common">Cattle tick</name>
    <name type="synonym">Boophilus microplus</name>
    <dbReference type="NCBI Taxonomy" id="6941"/>
    <lineage>
        <taxon>Eukaryota</taxon>
        <taxon>Metazoa</taxon>
        <taxon>Ecdysozoa</taxon>
        <taxon>Arthropoda</taxon>
        <taxon>Chelicerata</taxon>
        <taxon>Arachnida</taxon>
        <taxon>Acari</taxon>
        <taxon>Parasitiformes</taxon>
        <taxon>Ixodida</taxon>
        <taxon>Ixodoidea</taxon>
        <taxon>Ixodidae</taxon>
        <taxon>Rhipicephalinae</taxon>
        <taxon>Rhipicephalus</taxon>
        <taxon>Boophilus</taxon>
    </lineage>
</organism>
<sequence>MHPKEDDMSSTTLEPPVPTMQESLEQATGAPVSSHIPPPAPHQPLLSEFDVQDTPNHLQWTFNSQALVPVYLYLTACKPLFYKPGPTTMTVQDTPKNLCSKLRRQPWKSEQQPKPLFRLLQTAFRESLKTGGCGTSASNVGISGHGKEVEDIRHSHRELNNIKQGPALPQLVTSKMIVERPLSQETSYEDQVHTSENTIEKAAQQDRALLMIRQAKSRTLWHKILPKLTVVDSSFFITPCKFFTMA</sequence>
<proteinExistence type="predicted"/>